<dbReference type="Proteomes" id="UP001366060">
    <property type="component" value="Unassembled WGS sequence"/>
</dbReference>
<dbReference type="InterPro" id="IPR021284">
    <property type="entry name" value="DUF2750"/>
</dbReference>
<accession>A0ABU9HFJ8</accession>
<protein>
    <submittedName>
        <fullName evidence="1">DUF2750 domain-containing protein</fullName>
    </submittedName>
</protein>
<evidence type="ECO:0000313" key="2">
    <source>
        <dbReference type="Proteomes" id="UP001366060"/>
    </source>
</evidence>
<organism evidence="1 2">
    <name type="scientific">Psychromonas arctica</name>
    <dbReference type="NCBI Taxonomy" id="168275"/>
    <lineage>
        <taxon>Bacteria</taxon>
        <taxon>Pseudomonadati</taxon>
        <taxon>Pseudomonadota</taxon>
        <taxon>Gammaproteobacteria</taxon>
        <taxon>Alteromonadales</taxon>
        <taxon>Psychromonadaceae</taxon>
        <taxon>Psychromonas</taxon>
    </lineage>
</organism>
<keyword evidence="2" id="KW-1185">Reference proteome</keyword>
<proteinExistence type="predicted"/>
<dbReference type="Pfam" id="PF11042">
    <property type="entry name" value="DUF2750"/>
    <property type="match status" value="1"/>
</dbReference>
<name>A0ABU9HFJ8_9GAMM</name>
<dbReference type="RefSeq" id="WP_341628930.1">
    <property type="nucleotide sequence ID" value="NZ_JBAKBA010000044.1"/>
</dbReference>
<evidence type="ECO:0000313" key="1">
    <source>
        <dbReference type="EMBL" id="MEL0660488.1"/>
    </source>
</evidence>
<reference evidence="1 2" key="1">
    <citation type="submission" date="2024-02" db="EMBL/GenBank/DDBJ databases">
        <title>Bacteria isolated from the canopy kelp, Nereocystis luetkeana.</title>
        <authorList>
            <person name="Pfister C.A."/>
            <person name="Younker I.T."/>
            <person name="Light S.H."/>
        </authorList>
    </citation>
    <scope>NUCLEOTIDE SEQUENCE [LARGE SCALE GENOMIC DNA]</scope>
    <source>
        <strain evidence="1 2">TI.2.07</strain>
    </source>
</reference>
<sequence length="135" mass="15265">MKEQYLKNAELFVEQAAAEGELFGLFDETLGWANCHAHDNKDATAVYLFWSDATLAEKLKTEEWANYKVESIALDVFFDSWLDGMQKQQVFAGVNWDEELCGLEIEAMVLKNALVEKFQADDLESEAEQTESVGA</sequence>
<gene>
    <name evidence="1" type="ORF">V6255_15215</name>
</gene>
<dbReference type="EMBL" id="JBAKBA010000044">
    <property type="protein sequence ID" value="MEL0660488.1"/>
    <property type="molecule type" value="Genomic_DNA"/>
</dbReference>
<comment type="caution">
    <text evidence="1">The sequence shown here is derived from an EMBL/GenBank/DDBJ whole genome shotgun (WGS) entry which is preliminary data.</text>
</comment>